<dbReference type="EMBL" id="BARS01003205">
    <property type="protein sequence ID" value="GAF79224.1"/>
    <property type="molecule type" value="Genomic_DNA"/>
</dbReference>
<evidence type="ECO:0000259" key="1">
    <source>
        <dbReference type="Pfam" id="PF13360"/>
    </source>
</evidence>
<organism evidence="2">
    <name type="scientific">marine sediment metagenome</name>
    <dbReference type="NCBI Taxonomy" id="412755"/>
    <lineage>
        <taxon>unclassified sequences</taxon>
        <taxon>metagenomes</taxon>
        <taxon>ecological metagenomes</taxon>
    </lineage>
</organism>
<reference evidence="2" key="1">
    <citation type="journal article" date="2014" name="Front. Microbiol.">
        <title>High frequency of phylogenetically diverse reductive dehalogenase-homologous genes in deep subseafloor sedimentary metagenomes.</title>
        <authorList>
            <person name="Kawai M."/>
            <person name="Futagami T."/>
            <person name="Toyoda A."/>
            <person name="Takaki Y."/>
            <person name="Nishi S."/>
            <person name="Hori S."/>
            <person name="Arai W."/>
            <person name="Tsubouchi T."/>
            <person name="Morono Y."/>
            <person name="Uchiyama I."/>
            <person name="Ito T."/>
            <person name="Fujiyama A."/>
            <person name="Inagaki F."/>
            <person name="Takami H."/>
        </authorList>
    </citation>
    <scope>NUCLEOTIDE SEQUENCE</scope>
    <source>
        <strain evidence="2">Expedition CK06-06</strain>
    </source>
</reference>
<accession>X0SDZ1</accession>
<dbReference type="PANTHER" id="PTHR34512">
    <property type="entry name" value="CELL SURFACE PROTEIN"/>
    <property type="match status" value="1"/>
</dbReference>
<dbReference type="Pfam" id="PF13360">
    <property type="entry name" value="PQQ_2"/>
    <property type="match status" value="1"/>
</dbReference>
<gene>
    <name evidence="2" type="ORF">S01H1_06182</name>
</gene>
<evidence type="ECO:0000313" key="2">
    <source>
        <dbReference type="EMBL" id="GAF79224.1"/>
    </source>
</evidence>
<proteinExistence type="predicted"/>
<dbReference type="InterPro" id="IPR011047">
    <property type="entry name" value="Quinoprotein_ADH-like_sf"/>
</dbReference>
<feature type="non-terminal residue" evidence="2">
    <location>
        <position position="1"/>
    </location>
</feature>
<feature type="non-terminal residue" evidence="2">
    <location>
        <position position="482"/>
    </location>
</feature>
<dbReference type="InterPro" id="IPR002372">
    <property type="entry name" value="PQQ_rpt_dom"/>
</dbReference>
<dbReference type="InterPro" id="IPR015943">
    <property type="entry name" value="WD40/YVTN_repeat-like_dom_sf"/>
</dbReference>
<sequence>ALGLTRMGVNGFDPETGKLVKQIDQTMLGPMGHDRCYRNRITTRYYINTVTGGSDFLDLSSSAELPNPWIRSTCGIGPLPCNGLYYAGPPSCACCNSVMLNALNAMAAEPGLTKSDQPIKVGTEATLEKGPAFSAIANLNSPTSDSRGDWPTYRHDNARTGTTKNKVPAVLGKRWETKLGTRASAPVIAVGMVFAADVDGHAVCAMKAVDGKIVWRFSAEGRVDSPPTYYQGLLLFGSRDGTAYCLRAADGALVWRFCPLERRMICAYGQPESAWPICGSILIRDGLAYFAAGRNSFTDGGIFLYALDPRSGDIVHQKRMYGPYGENGFPIENREVVKGMSIEGFKGDIFIADDRLLYLRHQAFNPNLSPVKLQDVKQPHLIPSHGFLEAIPQHRSFWTIDTMLHYDIPTGQGGVHGDILVIDGSRFYEVRGYPPGRTAWFDPRTSGYTLYAGTYGAAAKQAAAKQGKGRQARARNRNAANI</sequence>
<protein>
    <recommendedName>
        <fullName evidence="1">Pyrrolo-quinoline quinone repeat domain-containing protein</fullName>
    </recommendedName>
</protein>
<name>X0SDZ1_9ZZZZ</name>
<dbReference type="Gene3D" id="2.130.10.10">
    <property type="entry name" value="YVTN repeat-like/Quinoprotein amine dehydrogenase"/>
    <property type="match status" value="1"/>
</dbReference>
<dbReference type="PANTHER" id="PTHR34512:SF30">
    <property type="entry name" value="OUTER MEMBRANE PROTEIN ASSEMBLY FACTOR BAMB"/>
    <property type="match status" value="1"/>
</dbReference>
<comment type="caution">
    <text evidence="2">The sequence shown here is derived from an EMBL/GenBank/DDBJ whole genome shotgun (WGS) entry which is preliminary data.</text>
</comment>
<feature type="domain" description="Pyrrolo-quinoline quinone repeat" evidence="1">
    <location>
        <begin position="174"/>
        <end position="327"/>
    </location>
</feature>
<dbReference type="AlphaFoldDB" id="X0SDZ1"/>
<dbReference type="SUPFAM" id="SSF50998">
    <property type="entry name" value="Quinoprotein alcohol dehydrogenase-like"/>
    <property type="match status" value="1"/>
</dbReference>